<dbReference type="SUPFAM" id="SSF56672">
    <property type="entry name" value="DNA/RNA polymerases"/>
    <property type="match status" value="1"/>
</dbReference>
<dbReference type="EMBL" id="CAVLGL010000024">
    <property type="protein sequence ID" value="CAK1580753.1"/>
    <property type="molecule type" value="Genomic_DNA"/>
</dbReference>
<gene>
    <name evidence="4" type="ORF">PARMNEM_LOCUS2505</name>
</gene>
<dbReference type="GO" id="GO:0008270">
    <property type="term" value="F:zinc ion binding"/>
    <property type="evidence" value="ECO:0007669"/>
    <property type="project" value="UniProtKB-KW"/>
</dbReference>
<accession>A0AAV1KCC8</accession>
<evidence type="ECO:0000313" key="5">
    <source>
        <dbReference type="Proteomes" id="UP001314205"/>
    </source>
</evidence>
<dbReference type="InterPro" id="IPR050951">
    <property type="entry name" value="Retrovirus_Pol_polyprotein"/>
</dbReference>
<dbReference type="PROSITE" id="PS50158">
    <property type="entry name" value="ZF_CCHC"/>
    <property type="match status" value="1"/>
</dbReference>
<dbReference type="PANTHER" id="PTHR37984:SF13">
    <property type="entry name" value="RIBONUCLEASE H"/>
    <property type="match status" value="1"/>
</dbReference>
<dbReference type="InterPro" id="IPR043502">
    <property type="entry name" value="DNA/RNA_pol_sf"/>
</dbReference>
<evidence type="ECO:0000256" key="2">
    <source>
        <dbReference type="SAM" id="MobiDB-lite"/>
    </source>
</evidence>
<dbReference type="Gene3D" id="3.30.70.270">
    <property type="match status" value="1"/>
</dbReference>
<dbReference type="InterPro" id="IPR001878">
    <property type="entry name" value="Znf_CCHC"/>
</dbReference>
<protein>
    <recommendedName>
        <fullName evidence="3">CCHC-type domain-containing protein</fullName>
    </recommendedName>
</protein>
<keyword evidence="1" id="KW-0863">Zinc-finger</keyword>
<sequence>MAYLGNLPIFDHKSSEWSIFNSRLTQFAKINRVEEVNKSGILLTHLTDETYRLVRNLAYPQDLESLSYSNLAKLLDGHFKPKKCSFVDKEKFFGATRNPGESLGDWAARLRGLASNCDFGTALETNLRDRFVLGLGPGPEQDKLFEQDPSTLTLSVAMELAEQAAYARQAKVMLCTSEHAPIKEEPEYRAKFQGQGDSGAVIRRPNADRTSAGRGQPRDFSRCSVCGLKNHQSDKCRYKSYKCQKCGEKGHLKKVCDSVNRSRMYHIESVSEPEQVKDSSCEECYNFNLRYVTDKPISIDVIIGNQCMTMELDSGSSKSVISYNTYKEKFLKYSLRSSSVKMCLYNGHKIDPLGYITVETSYNNSTKLIKYFVVKNGGPPILGRDFMTAFNFVITTKLNYIRNDSELHELLNKYSALWRDELGAFNNFKVSLQLKANAVPKFFKPRTVPFALRDKVEQELNRLVHLGILVPINYSQYATPIVPVLKDNDQVKIAGDFSITLNKDLIIEKYPLPRIEEVFAKIGGGEHYSKIDLKNAYNQFVLDDASQELTAINTHKGLFKYTRLVYGLSSGPAIFQRSMETLLSGIDGVSIWLDDICVTGLDRNSHMQQ</sequence>
<dbReference type="Proteomes" id="UP001314205">
    <property type="component" value="Unassembled WGS sequence"/>
</dbReference>
<keyword evidence="1" id="KW-0862">Zinc</keyword>
<name>A0AAV1KCC8_9NEOP</name>
<dbReference type="PANTHER" id="PTHR37984">
    <property type="entry name" value="PROTEIN CBG26694"/>
    <property type="match status" value="1"/>
</dbReference>
<keyword evidence="5" id="KW-1185">Reference proteome</keyword>
<dbReference type="CDD" id="cd01647">
    <property type="entry name" value="RT_LTR"/>
    <property type="match status" value="1"/>
</dbReference>
<evidence type="ECO:0000313" key="4">
    <source>
        <dbReference type="EMBL" id="CAK1580753.1"/>
    </source>
</evidence>
<dbReference type="Pfam" id="PF00078">
    <property type="entry name" value="RVT_1"/>
    <property type="match status" value="1"/>
</dbReference>
<dbReference type="InterPro" id="IPR036875">
    <property type="entry name" value="Znf_CCHC_sf"/>
</dbReference>
<dbReference type="Gene3D" id="4.10.60.10">
    <property type="entry name" value="Zinc finger, CCHC-type"/>
    <property type="match status" value="1"/>
</dbReference>
<dbReference type="SUPFAM" id="SSF50630">
    <property type="entry name" value="Acid proteases"/>
    <property type="match status" value="1"/>
</dbReference>
<dbReference type="GO" id="GO:0071897">
    <property type="term" value="P:DNA biosynthetic process"/>
    <property type="evidence" value="ECO:0007669"/>
    <property type="project" value="UniProtKB-ARBA"/>
</dbReference>
<dbReference type="SUPFAM" id="SSF57756">
    <property type="entry name" value="Retrovirus zinc finger-like domains"/>
    <property type="match status" value="1"/>
</dbReference>
<dbReference type="SMART" id="SM00343">
    <property type="entry name" value="ZnF_C2HC"/>
    <property type="match status" value="2"/>
</dbReference>
<reference evidence="4 5" key="1">
    <citation type="submission" date="2023-11" db="EMBL/GenBank/DDBJ databases">
        <authorList>
            <person name="Hedman E."/>
            <person name="Englund M."/>
            <person name="Stromberg M."/>
            <person name="Nyberg Akerstrom W."/>
            <person name="Nylinder S."/>
            <person name="Jareborg N."/>
            <person name="Kallberg Y."/>
            <person name="Kronander E."/>
        </authorList>
    </citation>
    <scope>NUCLEOTIDE SEQUENCE [LARGE SCALE GENOMIC DNA]</scope>
</reference>
<dbReference type="Gene3D" id="3.10.10.10">
    <property type="entry name" value="HIV Type 1 Reverse Transcriptase, subunit A, domain 1"/>
    <property type="match status" value="1"/>
</dbReference>
<dbReference type="InterPro" id="IPR043128">
    <property type="entry name" value="Rev_trsase/Diguanyl_cyclase"/>
</dbReference>
<feature type="region of interest" description="Disordered" evidence="2">
    <location>
        <begin position="193"/>
        <end position="216"/>
    </location>
</feature>
<evidence type="ECO:0000256" key="1">
    <source>
        <dbReference type="PROSITE-ProRule" id="PRU00047"/>
    </source>
</evidence>
<dbReference type="GO" id="GO:0003676">
    <property type="term" value="F:nucleic acid binding"/>
    <property type="evidence" value="ECO:0007669"/>
    <property type="project" value="InterPro"/>
</dbReference>
<organism evidence="4 5">
    <name type="scientific">Parnassius mnemosyne</name>
    <name type="common">clouded apollo</name>
    <dbReference type="NCBI Taxonomy" id="213953"/>
    <lineage>
        <taxon>Eukaryota</taxon>
        <taxon>Metazoa</taxon>
        <taxon>Ecdysozoa</taxon>
        <taxon>Arthropoda</taxon>
        <taxon>Hexapoda</taxon>
        <taxon>Insecta</taxon>
        <taxon>Pterygota</taxon>
        <taxon>Neoptera</taxon>
        <taxon>Endopterygota</taxon>
        <taxon>Lepidoptera</taxon>
        <taxon>Glossata</taxon>
        <taxon>Ditrysia</taxon>
        <taxon>Papilionoidea</taxon>
        <taxon>Papilionidae</taxon>
        <taxon>Parnassiinae</taxon>
        <taxon>Parnassini</taxon>
        <taxon>Parnassius</taxon>
        <taxon>Driopa</taxon>
    </lineage>
</organism>
<dbReference type="Gene3D" id="2.40.70.10">
    <property type="entry name" value="Acid Proteases"/>
    <property type="match status" value="1"/>
</dbReference>
<keyword evidence="1" id="KW-0479">Metal-binding</keyword>
<evidence type="ECO:0000259" key="3">
    <source>
        <dbReference type="PROSITE" id="PS50158"/>
    </source>
</evidence>
<comment type="caution">
    <text evidence="4">The sequence shown here is derived from an EMBL/GenBank/DDBJ whole genome shotgun (WGS) entry which is preliminary data.</text>
</comment>
<dbReference type="AlphaFoldDB" id="A0AAV1KCC8"/>
<dbReference type="InterPro" id="IPR021109">
    <property type="entry name" value="Peptidase_aspartic_dom_sf"/>
</dbReference>
<dbReference type="InterPro" id="IPR000477">
    <property type="entry name" value="RT_dom"/>
</dbReference>
<feature type="domain" description="CCHC-type" evidence="3">
    <location>
        <begin position="242"/>
        <end position="256"/>
    </location>
</feature>
<proteinExistence type="predicted"/>